<feature type="region of interest" description="Disordered" evidence="1">
    <location>
        <begin position="304"/>
        <end position="334"/>
    </location>
</feature>
<organism evidence="2 3">
    <name type="scientific">Candidatus Limisoma faecipullorum</name>
    <dbReference type="NCBI Taxonomy" id="2840854"/>
    <lineage>
        <taxon>Bacteria</taxon>
        <taxon>Pseudomonadati</taxon>
        <taxon>Bacteroidota</taxon>
        <taxon>Bacteroidia</taxon>
        <taxon>Bacteroidales</taxon>
        <taxon>Candidatus Limisoma</taxon>
    </lineage>
</organism>
<evidence type="ECO:0000313" key="2">
    <source>
        <dbReference type="EMBL" id="MBO8475782.1"/>
    </source>
</evidence>
<dbReference type="InterPro" id="IPR011050">
    <property type="entry name" value="Pectin_lyase_fold/virulence"/>
</dbReference>
<protein>
    <recommendedName>
        <fullName evidence="4">Pectate lyase superfamily protein domain-containing protein</fullName>
    </recommendedName>
</protein>
<gene>
    <name evidence="2" type="ORF">IAB88_02175</name>
</gene>
<sequence>MKKTSLPTNQSQWINDSTYYVAENTTLQSLDSNNIKRIKVIIEEGCTLSISPSVKSFANETEIEVDGELKINSDVTFGAKTLLTINSTGKLSITSSHTTTFNLCSIIDSRKGQIEIENGATINLKENTLLQLSNHPIRGNGNLHGLFARIDAPIVQIFCDGITVDGDWSVDRAYPQWFATIDTSKGNMPADYDWAKPINKAIDFKRTGEVFLPRGLYTICSTIFVKDGICLMGTGNRPDGLLDNEGNRDVPNMRTQNYCTVIQAVYEEKQKEDNAASENNKNESENNPLSQFHHGYMIMVNADEGSYPEKDKEETTIDDSIKKEENEAATKNERNENAPKWRYLYPAQGTSIKNICISNYYRYIELYNNSGAETTTSANLHTGIKGLKGIFFSGCVEISGVIFRALYQSIVSDLSAYADLKKITGCWFYPNDSWTTEDYTANEEVFACDLSGLGDALVFTHNEFGASNYCKDLKLKNCSGGTIASNVFTRVTIEACRSILFTSNHMERTSSLEINQSQMEVCNNFFELGTRPAVIIKDTAGVYDMSVVSLHDNAYMFYDGLRLIDNQDDLKSRLENITEFDIAIGNYTELSIRNEFRYRAMLDFGISSHPFAVSIGYYTNLDDESSICPVIDFEKYNHILSHSCSIKANLNVDKVAESDYPCTIEYLGSDYNVGQAIAKSLWAIDNGYYKYSYRIIVNGEAGEETAVTDSDGNEQVFSLKEITYQEKPAKAGTLLRLYSPQKGCAKIRLYRYKLKPQKITTNGKIEISYATVERRYADIPSASAKELHDNGVSVCGYKWKLDTVKDDINLNSK</sequence>
<evidence type="ECO:0000256" key="1">
    <source>
        <dbReference type="SAM" id="MobiDB-lite"/>
    </source>
</evidence>
<proteinExistence type="predicted"/>
<dbReference type="Proteomes" id="UP000823598">
    <property type="component" value="Unassembled WGS sequence"/>
</dbReference>
<evidence type="ECO:0008006" key="4">
    <source>
        <dbReference type="Google" id="ProtNLM"/>
    </source>
</evidence>
<dbReference type="AlphaFoldDB" id="A0A9D9IP08"/>
<evidence type="ECO:0000313" key="3">
    <source>
        <dbReference type="Proteomes" id="UP000823598"/>
    </source>
</evidence>
<accession>A0A9D9IP08</accession>
<dbReference type="SUPFAM" id="SSF51126">
    <property type="entry name" value="Pectin lyase-like"/>
    <property type="match status" value="1"/>
</dbReference>
<feature type="compositionally biased region" description="Basic and acidic residues" evidence="1">
    <location>
        <begin position="307"/>
        <end position="334"/>
    </location>
</feature>
<dbReference type="EMBL" id="JADIMC010000028">
    <property type="protein sequence ID" value="MBO8475782.1"/>
    <property type="molecule type" value="Genomic_DNA"/>
</dbReference>
<reference evidence="2" key="1">
    <citation type="submission" date="2020-10" db="EMBL/GenBank/DDBJ databases">
        <authorList>
            <person name="Gilroy R."/>
        </authorList>
    </citation>
    <scope>NUCLEOTIDE SEQUENCE</scope>
    <source>
        <strain evidence="2">6919</strain>
    </source>
</reference>
<name>A0A9D9IP08_9BACT</name>
<reference evidence="2" key="2">
    <citation type="journal article" date="2021" name="PeerJ">
        <title>Extensive microbial diversity within the chicken gut microbiome revealed by metagenomics and culture.</title>
        <authorList>
            <person name="Gilroy R."/>
            <person name="Ravi A."/>
            <person name="Getino M."/>
            <person name="Pursley I."/>
            <person name="Horton D.L."/>
            <person name="Alikhan N.F."/>
            <person name="Baker D."/>
            <person name="Gharbi K."/>
            <person name="Hall N."/>
            <person name="Watson M."/>
            <person name="Adriaenssens E.M."/>
            <person name="Foster-Nyarko E."/>
            <person name="Jarju S."/>
            <person name="Secka A."/>
            <person name="Antonio M."/>
            <person name="Oren A."/>
            <person name="Chaudhuri R.R."/>
            <person name="La Ragione R."/>
            <person name="Hildebrand F."/>
            <person name="Pallen M.J."/>
        </authorList>
    </citation>
    <scope>NUCLEOTIDE SEQUENCE</scope>
    <source>
        <strain evidence="2">6919</strain>
    </source>
</reference>
<comment type="caution">
    <text evidence="2">The sequence shown here is derived from an EMBL/GenBank/DDBJ whole genome shotgun (WGS) entry which is preliminary data.</text>
</comment>